<dbReference type="AlphaFoldDB" id="A0A9P8I4C6"/>
<dbReference type="EMBL" id="JAGHQM010003942">
    <property type="protein sequence ID" value="KAH0538627.1"/>
    <property type="molecule type" value="Genomic_DNA"/>
</dbReference>
<accession>A0A9P8I4C6</accession>
<comment type="caution">
    <text evidence="2">The sequence shown here is derived from an EMBL/GenBank/DDBJ whole genome shotgun (WGS) entry which is preliminary data.</text>
</comment>
<feature type="region of interest" description="Disordered" evidence="1">
    <location>
        <begin position="148"/>
        <end position="169"/>
    </location>
</feature>
<evidence type="ECO:0000313" key="2">
    <source>
        <dbReference type="EMBL" id="KAH0538627.1"/>
    </source>
</evidence>
<evidence type="ECO:0000256" key="1">
    <source>
        <dbReference type="SAM" id="MobiDB-lite"/>
    </source>
</evidence>
<feature type="compositionally biased region" description="Basic and acidic residues" evidence="1">
    <location>
        <begin position="148"/>
        <end position="158"/>
    </location>
</feature>
<reference evidence="2" key="1">
    <citation type="submission" date="2021-03" db="EMBL/GenBank/DDBJ databases">
        <title>Comparative genomics and phylogenomic investigation of the class Geoglossomycetes provide insights into ecological specialization and systematics.</title>
        <authorList>
            <person name="Melie T."/>
            <person name="Pirro S."/>
            <person name="Miller A.N."/>
            <person name="Quandt A."/>
        </authorList>
    </citation>
    <scope>NUCLEOTIDE SEQUENCE</scope>
    <source>
        <strain evidence="2">CAQ_001_2017</strain>
    </source>
</reference>
<sequence>LRGNADAYPTKDLKIIYVAGRVSGDALALISPCLQLTNRHAYEMINELYEHLEELYGDLNKERNARQAFKNLTIRKEQTFQEFYSTFLHCVADGNISPRDLKDDLNDKLIWKLQEAVVTYYNDPTVTLNQFAKHCTTNDQQIRVRLEKQDQTARKPDGTYKATTEQAPA</sequence>
<gene>
    <name evidence="2" type="ORF">GP486_008763</name>
</gene>
<evidence type="ECO:0000313" key="3">
    <source>
        <dbReference type="Proteomes" id="UP000750711"/>
    </source>
</evidence>
<organism evidence="2 3">
    <name type="scientific">Trichoglossum hirsutum</name>
    <dbReference type="NCBI Taxonomy" id="265104"/>
    <lineage>
        <taxon>Eukaryota</taxon>
        <taxon>Fungi</taxon>
        <taxon>Dikarya</taxon>
        <taxon>Ascomycota</taxon>
        <taxon>Pezizomycotina</taxon>
        <taxon>Geoglossomycetes</taxon>
        <taxon>Geoglossales</taxon>
        <taxon>Geoglossaceae</taxon>
        <taxon>Trichoglossum</taxon>
    </lineage>
</organism>
<protein>
    <submittedName>
        <fullName evidence="2">Uncharacterized protein</fullName>
    </submittedName>
</protein>
<keyword evidence="3" id="KW-1185">Reference proteome</keyword>
<dbReference type="Proteomes" id="UP000750711">
    <property type="component" value="Unassembled WGS sequence"/>
</dbReference>
<proteinExistence type="predicted"/>
<feature type="non-terminal residue" evidence="2">
    <location>
        <position position="1"/>
    </location>
</feature>
<name>A0A9P8I4C6_9PEZI</name>